<dbReference type="OMA" id="YFAESVW"/>
<comment type="similarity">
    <text evidence="1">Belongs to the WEB family.</text>
</comment>
<protein>
    <submittedName>
        <fullName evidence="5">WEB family protein</fullName>
    </submittedName>
</protein>
<feature type="coiled-coil region" evidence="3">
    <location>
        <begin position="139"/>
        <end position="208"/>
    </location>
</feature>
<gene>
    <name evidence="5" type="ORF">ZOSMA_2G00350</name>
</gene>
<feature type="coiled-coil region" evidence="3">
    <location>
        <begin position="383"/>
        <end position="459"/>
    </location>
</feature>
<reference evidence="6" key="1">
    <citation type="journal article" date="2016" name="Nature">
        <title>The genome of the seagrass Zostera marina reveals angiosperm adaptation to the sea.</title>
        <authorList>
            <person name="Olsen J.L."/>
            <person name="Rouze P."/>
            <person name="Verhelst B."/>
            <person name="Lin Y.-C."/>
            <person name="Bayer T."/>
            <person name="Collen J."/>
            <person name="Dattolo E."/>
            <person name="De Paoli E."/>
            <person name="Dittami S."/>
            <person name="Maumus F."/>
            <person name="Michel G."/>
            <person name="Kersting A."/>
            <person name="Lauritano C."/>
            <person name="Lohaus R."/>
            <person name="Toepel M."/>
            <person name="Tonon T."/>
            <person name="Vanneste K."/>
            <person name="Amirebrahimi M."/>
            <person name="Brakel J."/>
            <person name="Bostroem C."/>
            <person name="Chovatia M."/>
            <person name="Grimwood J."/>
            <person name="Jenkins J.W."/>
            <person name="Jueterbock A."/>
            <person name="Mraz A."/>
            <person name="Stam W.T."/>
            <person name="Tice H."/>
            <person name="Bornberg-Bauer E."/>
            <person name="Green P.J."/>
            <person name="Pearson G.A."/>
            <person name="Procaccini G."/>
            <person name="Duarte C.M."/>
            <person name="Schmutz J."/>
            <person name="Reusch T.B.H."/>
            <person name="Van de Peer Y."/>
        </authorList>
    </citation>
    <scope>NUCLEOTIDE SEQUENCE [LARGE SCALE GENOMIC DNA]</scope>
    <source>
        <strain evidence="6">cv. Finnish</strain>
    </source>
</reference>
<keyword evidence="2 3" id="KW-0175">Coiled coil</keyword>
<comment type="caution">
    <text evidence="5">The sequence shown here is derived from an EMBL/GenBank/DDBJ whole genome shotgun (WGS) entry which is preliminary data.</text>
</comment>
<dbReference type="GO" id="GO:0009904">
    <property type="term" value="P:chloroplast accumulation movement"/>
    <property type="evidence" value="ECO:0000318"/>
    <property type="project" value="GO_Central"/>
</dbReference>
<feature type="coiled-coil region" evidence="3">
    <location>
        <begin position="60"/>
        <end position="94"/>
    </location>
</feature>
<dbReference type="OrthoDB" id="1933125at2759"/>
<dbReference type="PANTHER" id="PTHR32054">
    <property type="entry name" value="HEAVY CHAIN, PUTATIVE, EXPRESSED-RELATED-RELATED"/>
    <property type="match status" value="1"/>
</dbReference>
<dbReference type="PANTHER" id="PTHR32054:SF3">
    <property type="entry name" value="HEAVY CHAIN, PUTATIVE, EXPRESSED-RELATED"/>
    <property type="match status" value="1"/>
</dbReference>
<evidence type="ECO:0000256" key="1">
    <source>
        <dbReference type="ARBA" id="ARBA00005485"/>
    </source>
</evidence>
<keyword evidence="6" id="KW-1185">Reference proteome</keyword>
<dbReference type="GO" id="GO:0009903">
    <property type="term" value="P:chloroplast avoidance movement"/>
    <property type="evidence" value="ECO:0000318"/>
    <property type="project" value="GO_Central"/>
</dbReference>
<feature type="coiled-coil region" evidence="3">
    <location>
        <begin position="508"/>
        <end position="535"/>
    </location>
</feature>
<dbReference type="InterPro" id="IPR008545">
    <property type="entry name" value="Web"/>
</dbReference>
<dbReference type="EMBL" id="LFYR01000981">
    <property type="protein sequence ID" value="KMZ66024.1"/>
    <property type="molecule type" value="Genomic_DNA"/>
</dbReference>
<feature type="region of interest" description="Disordered" evidence="4">
    <location>
        <begin position="558"/>
        <end position="577"/>
    </location>
</feature>
<dbReference type="Proteomes" id="UP000036987">
    <property type="component" value="Unassembled WGS sequence"/>
</dbReference>
<evidence type="ECO:0000313" key="6">
    <source>
        <dbReference type="Proteomes" id="UP000036987"/>
    </source>
</evidence>
<sequence>METKVRHLNNNGKPVVGEIDTSAPFESVKEAVNLFGEGAFSFNKPILRKQLPKSPSSETLNVKETQLRLAEKELNKYKEQLKSCELAKVKVLDELDTGEKTVNYLTEKLKIIDQSREEAAKVTETEKLQTKELQKSTITKNAREELDSAQEKYAIFNAELDSAKQDLRMIRKQLEVSMNAKVLLASKEKEAKRLVAINKEQAEKLLNEIAFIQESTMHVNLACSQAREEESKILSDKDAILKSYKFALEETKKKSSPLNEEFKAENVTNLETKLSDTTRAIKLLRKKIEIARNSDLDLLMTKKSELNDAREVLQKLLDESSFYRNSVKSLSSEHENVKKEHLEIKEKDAKSETLASNLNLKLQSSKAELEMAILGESKVVARFEELTSTLKQLSSESENVRKKTEAMKKESEELMLEAEAAKIEVEETNIKLNAALAELEEAKNAEVDAQKKIKILFENTNQARTSTSDSKSNSSITVSTEELESLNHKEKECQKLAEIKIAAAVAQMEAVRASENEATEKIEAIRKEAKKVEEATQDALKIAKMAEAATMAIGGEVKRRQREREKHKITTPSSSITGVAKPNVITIESIMANNSSPTTTTKKTGGGISNLSAMFYSRKKPWFYLD</sequence>
<proteinExistence type="inferred from homology"/>
<dbReference type="STRING" id="29655.A0A0K9PAM5"/>
<evidence type="ECO:0000256" key="4">
    <source>
        <dbReference type="SAM" id="MobiDB-lite"/>
    </source>
</evidence>
<dbReference type="AlphaFoldDB" id="A0A0K9PAM5"/>
<dbReference type="Pfam" id="PF05701">
    <property type="entry name" value="WEMBL"/>
    <property type="match status" value="1"/>
</dbReference>
<evidence type="ECO:0000256" key="2">
    <source>
        <dbReference type="ARBA" id="ARBA00023054"/>
    </source>
</evidence>
<dbReference type="GO" id="GO:0005829">
    <property type="term" value="C:cytosol"/>
    <property type="evidence" value="ECO:0000318"/>
    <property type="project" value="GO_Central"/>
</dbReference>
<organism evidence="5 6">
    <name type="scientific">Zostera marina</name>
    <name type="common">Eelgrass</name>
    <dbReference type="NCBI Taxonomy" id="29655"/>
    <lineage>
        <taxon>Eukaryota</taxon>
        <taxon>Viridiplantae</taxon>
        <taxon>Streptophyta</taxon>
        <taxon>Embryophyta</taxon>
        <taxon>Tracheophyta</taxon>
        <taxon>Spermatophyta</taxon>
        <taxon>Magnoliopsida</taxon>
        <taxon>Liliopsida</taxon>
        <taxon>Zosteraceae</taxon>
        <taxon>Zostera</taxon>
    </lineage>
</organism>
<accession>A0A0K9PAM5</accession>
<feature type="compositionally biased region" description="Basic and acidic residues" evidence="4">
    <location>
        <begin position="558"/>
        <end position="568"/>
    </location>
</feature>
<name>A0A0K9PAM5_ZOSMR</name>
<evidence type="ECO:0000313" key="5">
    <source>
        <dbReference type="EMBL" id="KMZ66024.1"/>
    </source>
</evidence>
<feature type="coiled-coil region" evidence="3">
    <location>
        <begin position="267"/>
        <end position="347"/>
    </location>
</feature>
<evidence type="ECO:0000256" key="3">
    <source>
        <dbReference type="SAM" id="Coils"/>
    </source>
</evidence>